<protein>
    <recommendedName>
        <fullName evidence="4">CoA-binding domain-containing protein</fullName>
    </recommendedName>
</protein>
<dbReference type="SMART" id="SM00881">
    <property type="entry name" value="CoA_binding"/>
    <property type="match status" value="1"/>
</dbReference>
<dbReference type="Gene3D" id="3.40.50.720">
    <property type="entry name" value="NAD(P)-binding Rossmann-like Domain"/>
    <property type="match status" value="1"/>
</dbReference>
<keyword evidence="2" id="KW-0547">Nucleotide-binding</keyword>
<dbReference type="EMBL" id="BART01022935">
    <property type="protein sequence ID" value="GAH02544.1"/>
    <property type="molecule type" value="Genomic_DNA"/>
</dbReference>
<feature type="domain" description="CoA-binding" evidence="4">
    <location>
        <begin position="9"/>
        <end position="86"/>
    </location>
</feature>
<dbReference type="InterPro" id="IPR003781">
    <property type="entry name" value="CoA-bd"/>
</dbReference>
<evidence type="ECO:0000256" key="1">
    <source>
        <dbReference type="ARBA" id="ARBA00022598"/>
    </source>
</evidence>
<comment type="caution">
    <text evidence="5">The sequence shown here is derived from an EMBL/GenBank/DDBJ whole genome shotgun (WGS) entry which is preliminary data.</text>
</comment>
<keyword evidence="1" id="KW-0436">Ligase</keyword>
<dbReference type="PANTHER" id="PTHR43334">
    <property type="entry name" value="ACETATE--COA LIGASE [ADP-FORMING]"/>
    <property type="match status" value="1"/>
</dbReference>
<dbReference type="Pfam" id="PF13380">
    <property type="entry name" value="CoA_binding_2"/>
    <property type="match status" value="1"/>
</dbReference>
<dbReference type="InterPro" id="IPR036291">
    <property type="entry name" value="NAD(P)-bd_dom_sf"/>
</dbReference>
<name>X1DBX6_9ZZZZ</name>
<dbReference type="PANTHER" id="PTHR43334:SF1">
    <property type="entry name" value="3-HYDROXYPROPIONATE--COA LIGASE [ADP-FORMING]"/>
    <property type="match status" value="1"/>
</dbReference>
<proteinExistence type="predicted"/>
<evidence type="ECO:0000256" key="3">
    <source>
        <dbReference type="ARBA" id="ARBA00022840"/>
    </source>
</evidence>
<organism evidence="5">
    <name type="scientific">marine sediment metagenome</name>
    <dbReference type="NCBI Taxonomy" id="412755"/>
    <lineage>
        <taxon>unclassified sequences</taxon>
        <taxon>metagenomes</taxon>
        <taxon>ecological metagenomes</taxon>
    </lineage>
</organism>
<dbReference type="GO" id="GO:0005524">
    <property type="term" value="F:ATP binding"/>
    <property type="evidence" value="ECO:0007669"/>
    <property type="project" value="UniProtKB-KW"/>
</dbReference>
<keyword evidence="3" id="KW-0067">ATP-binding</keyword>
<evidence type="ECO:0000313" key="5">
    <source>
        <dbReference type="EMBL" id="GAH02544.1"/>
    </source>
</evidence>
<dbReference type="InterPro" id="IPR051538">
    <property type="entry name" value="Acyl-CoA_Synth/Transferase"/>
</dbReference>
<dbReference type="AlphaFoldDB" id="X1DBX6"/>
<evidence type="ECO:0000259" key="4">
    <source>
        <dbReference type="SMART" id="SM00881"/>
    </source>
</evidence>
<evidence type="ECO:0000256" key="2">
    <source>
        <dbReference type="ARBA" id="ARBA00022741"/>
    </source>
</evidence>
<reference evidence="5" key="1">
    <citation type="journal article" date="2014" name="Front. Microbiol.">
        <title>High frequency of phylogenetically diverse reductive dehalogenase-homologous genes in deep subseafloor sedimentary metagenomes.</title>
        <authorList>
            <person name="Kawai M."/>
            <person name="Futagami T."/>
            <person name="Toyoda A."/>
            <person name="Takaki Y."/>
            <person name="Nishi S."/>
            <person name="Hori S."/>
            <person name="Arai W."/>
            <person name="Tsubouchi T."/>
            <person name="Morono Y."/>
            <person name="Uchiyama I."/>
            <person name="Ito T."/>
            <person name="Fujiyama A."/>
            <person name="Inagaki F."/>
            <person name="Takami H."/>
        </authorList>
    </citation>
    <scope>NUCLEOTIDE SEQUENCE</scope>
    <source>
        <strain evidence="5">Expedition CK06-06</strain>
    </source>
</reference>
<sequence>MKDHFLHSFLNPKSVAFFGANNKGGSLAAIQIMNLIKSNYSGEVYPIHPNLETVMGFKTYKTIADVPETPDLVIVVLPAKIVPQIF</sequence>
<dbReference type="GO" id="GO:0016874">
    <property type="term" value="F:ligase activity"/>
    <property type="evidence" value="ECO:0007669"/>
    <property type="project" value="UniProtKB-KW"/>
</dbReference>
<gene>
    <name evidence="5" type="ORF">S01H4_41877</name>
</gene>
<dbReference type="SUPFAM" id="SSF51735">
    <property type="entry name" value="NAD(P)-binding Rossmann-fold domains"/>
    <property type="match status" value="1"/>
</dbReference>
<accession>X1DBX6</accession>